<comment type="caution">
    <text evidence="2">The sequence shown here is derived from an EMBL/GenBank/DDBJ whole genome shotgun (WGS) entry which is preliminary data.</text>
</comment>
<feature type="domain" description="YkoP-like" evidence="1">
    <location>
        <begin position="6"/>
        <end position="185"/>
    </location>
</feature>
<evidence type="ECO:0000259" key="1">
    <source>
        <dbReference type="Pfam" id="PF22790"/>
    </source>
</evidence>
<dbReference type="OrthoDB" id="1951946at2"/>
<accession>A0A024P6K4</accession>
<name>A0A024P6K4_9BACI</name>
<dbReference type="InterPro" id="IPR054467">
    <property type="entry name" value="YkoP-like_dom"/>
</dbReference>
<gene>
    <name evidence="2" type="ORF">BN983_02794</name>
</gene>
<dbReference type="AlphaFoldDB" id="A0A024P6K4"/>
<dbReference type="Pfam" id="PF22790">
    <property type="entry name" value="YkoP"/>
    <property type="match status" value="1"/>
</dbReference>
<sequence>MRIRLYFIALWKIVDPIYFSCTRLQHLGNKRNHPSIFRVRLTCYKGRDVTLSDGTVIKKNDVLLKIHLHNARLLHEFREMDSDLKKAMILYKKVKESFPHLACYLEQHRDVKDIKGIIGISVLNKGCERLGFDSYTISSPWYKWFKQLAHYPIYLLSTPKPYAIWKKRPSPKYLFMSKDRLLNKYGTSIG</sequence>
<dbReference type="EMBL" id="CCDI010000003">
    <property type="protein sequence ID" value="CDQ24510.1"/>
    <property type="molecule type" value="Genomic_DNA"/>
</dbReference>
<organism evidence="2 3">
    <name type="scientific">Halobacillus karajensis</name>
    <dbReference type="NCBI Taxonomy" id="195088"/>
    <lineage>
        <taxon>Bacteria</taxon>
        <taxon>Bacillati</taxon>
        <taxon>Bacillota</taxon>
        <taxon>Bacilli</taxon>
        <taxon>Bacillales</taxon>
        <taxon>Bacillaceae</taxon>
        <taxon>Halobacillus</taxon>
    </lineage>
</organism>
<reference evidence="2 3" key="2">
    <citation type="submission" date="2014-05" db="EMBL/GenBank/DDBJ databases">
        <title>Draft genome sequence of Halobacillus karajensis HK-03.</title>
        <authorList>
            <person name="Khelaifia S."/>
            <person name="Croce O."/>
            <person name="Lagier J.C."/>
            <person name="Raoult D."/>
        </authorList>
    </citation>
    <scope>NUCLEOTIDE SEQUENCE [LARGE SCALE GENOMIC DNA]</scope>
    <source>
        <strain evidence="2 3">HD-03</strain>
    </source>
</reference>
<proteinExistence type="predicted"/>
<evidence type="ECO:0000313" key="2">
    <source>
        <dbReference type="EMBL" id="CDQ24510.1"/>
    </source>
</evidence>
<keyword evidence="3" id="KW-1185">Reference proteome</keyword>
<dbReference type="RefSeq" id="WP_035509401.1">
    <property type="nucleotide sequence ID" value="NZ_CCDH010000001.1"/>
</dbReference>
<reference evidence="3" key="1">
    <citation type="submission" date="2014-03" db="EMBL/GenBank/DDBJ databases">
        <authorList>
            <person name="Urmite Genomes U."/>
        </authorList>
    </citation>
    <scope>NUCLEOTIDE SEQUENCE [LARGE SCALE GENOMIC DNA]</scope>
    <source>
        <strain evidence="3">HD-03</strain>
    </source>
</reference>
<protein>
    <recommendedName>
        <fullName evidence="1">YkoP-like domain-containing protein</fullName>
    </recommendedName>
</protein>
<dbReference type="Proteomes" id="UP000028868">
    <property type="component" value="Unassembled WGS sequence"/>
</dbReference>
<evidence type="ECO:0000313" key="3">
    <source>
        <dbReference type="Proteomes" id="UP000028868"/>
    </source>
</evidence>